<evidence type="ECO:0000313" key="2">
    <source>
        <dbReference type="EMBL" id="MBB3118060.1"/>
    </source>
</evidence>
<dbReference type="InterPro" id="IPR011990">
    <property type="entry name" value="TPR-like_helical_dom_sf"/>
</dbReference>
<dbReference type="Gene3D" id="1.25.40.10">
    <property type="entry name" value="Tetratricopeptide repeat domain"/>
    <property type="match status" value="1"/>
</dbReference>
<reference evidence="2 3" key="1">
    <citation type="submission" date="2020-08" db="EMBL/GenBank/DDBJ databases">
        <title>Genomic Encyclopedia of Type Strains, Phase III (KMG-III): the genomes of soil and plant-associated and newly described type strains.</title>
        <authorList>
            <person name="Whitman W."/>
        </authorList>
    </citation>
    <scope>NUCLEOTIDE SEQUENCE [LARGE SCALE GENOMIC DNA]</scope>
    <source>
        <strain evidence="2 3">CECT 8897</strain>
    </source>
</reference>
<proteinExistence type="predicted"/>
<keyword evidence="1" id="KW-0732">Signal</keyword>
<evidence type="ECO:0000313" key="3">
    <source>
        <dbReference type="Proteomes" id="UP000541535"/>
    </source>
</evidence>
<dbReference type="EMBL" id="JACHXD010000002">
    <property type="protein sequence ID" value="MBB3118060.1"/>
    <property type="molecule type" value="Genomic_DNA"/>
</dbReference>
<dbReference type="Proteomes" id="UP000541535">
    <property type="component" value="Unassembled WGS sequence"/>
</dbReference>
<name>A0A7W5B8B6_9BURK</name>
<dbReference type="AlphaFoldDB" id="A0A7W5B8B6"/>
<sequence length="407" mass="45581">MMPCWPPRRHLAALALSLPAALALAEAPPAGSDEAPPESQQLYQEALQSIAEGRKNDASATLQRVIENEPLHAGAWLDLALIQCALGHTAEAERLFAAVEVRFDPPEDILKLIAEAREKGCAGWQPHSQSSFSVGRGIDQNVNQGAREAELLLPDFLPKHDQYSTLSADHVRDLTPNGSIGFVQYQARRYDQLHQYDSASLYAGVESPWRFGRWTLRANAMLGLITLGGQLYQRLSQVQLRVGPPLPLPGSWQFSVTGGLTHVAYTTLENFDANTVELRSQLSYRGGDSYASLSLAAQRDHALAARPGGDRHGWQVAAQWRRRLYGELIGELGYNRQQWNNERVYAPGFLDQVRRQASHLWRATLSYPLTRTQSLIVEGRAVRNKENISIFQYNDRQLQISWQWQTP</sequence>
<organism evidence="2 3">
    <name type="scientific">Pseudoduganella violacea</name>
    <dbReference type="NCBI Taxonomy" id="1715466"/>
    <lineage>
        <taxon>Bacteria</taxon>
        <taxon>Pseudomonadati</taxon>
        <taxon>Pseudomonadota</taxon>
        <taxon>Betaproteobacteria</taxon>
        <taxon>Burkholderiales</taxon>
        <taxon>Oxalobacteraceae</taxon>
        <taxon>Telluria group</taxon>
        <taxon>Pseudoduganella</taxon>
    </lineage>
</organism>
<dbReference type="SUPFAM" id="SSF48452">
    <property type="entry name" value="TPR-like"/>
    <property type="match status" value="1"/>
</dbReference>
<accession>A0A7W5B8B6</accession>
<gene>
    <name evidence="2" type="ORF">FHS03_001086</name>
</gene>
<protein>
    <submittedName>
        <fullName evidence="2">Tetratricopeptide (TPR) repeat protein</fullName>
    </submittedName>
</protein>
<feature type="chain" id="PRO_5030713246" evidence="1">
    <location>
        <begin position="26"/>
        <end position="407"/>
    </location>
</feature>
<evidence type="ECO:0000256" key="1">
    <source>
        <dbReference type="SAM" id="SignalP"/>
    </source>
</evidence>
<comment type="caution">
    <text evidence="2">The sequence shown here is derived from an EMBL/GenBank/DDBJ whole genome shotgun (WGS) entry which is preliminary data.</text>
</comment>
<keyword evidence="3" id="KW-1185">Reference proteome</keyword>
<feature type="signal peptide" evidence="1">
    <location>
        <begin position="1"/>
        <end position="25"/>
    </location>
</feature>